<gene>
    <name evidence="2" type="ORF">BJG266_LOCUS32960</name>
    <name evidence="3" type="ORF">QVE165_LOCUS50092</name>
</gene>
<evidence type="ECO:0000313" key="2">
    <source>
        <dbReference type="EMBL" id="CAF1313734.1"/>
    </source>
</evidence>
<evidence type="ECO:0000313" key="5">
    <source>
        <dbReference type="Proteomes" id="UP000663877"/>
    </source>
</evidence>
<dbReference type="InterPro" id="IPR043136">
    <property type="entry name" value="B30.2/SPRY_sf"/>
</dbReference>
<dbReference type="EMBL" id="CAJNOM010000955">
    <property type="protein sequence ID" value="CAF1581479.1"/>
    <property type="molecule type" value="Genomic_DNA"/>
</dbReference>
<dbReference type="Pfam" id="PF03724">
    <property type="entry name" value="META"/>
    <property type="match status" value="1"/>
</dbReference>
<name>A0A815ELS3_9BILA</name>
<dbReference type="Proteomes" id="UP000663877">
    <property type="component" value="Unassembled WGS sequence"/>
</dbReference>
<comment type="caution">
    <text evidence="2">The sequence shown here is derived from an EMBL/GenBank/DDBJ whole genome shotgun (WGS) entry which is preliminary data.</text>
</comment>
<sequence>MSWIVEQSENTSAVNVNGDTITCQSNSGYGSPINVMYKDPADKNGQYFWQIDIKDLDEQSGGIISVGLTTDQGFKDGWGLKAMKYLGNLSDGSGLLVQSFGNQIKKNDKVEILLQLNDKDLKMYLFHNDRPLGLAFHIQSPYPKPLYPVVSFDANGQVKISRSQQIPSRLNRTGLQYNGVEGHWKIVDYPQHPECDGCQLEIKQQDDDNKNIYHIHARVVNSLNCGLEYNSSSNQWKSSHVMSTKMLGPPEEMKREDAVSSLISSIQNLEVQGQEQLIIRTNQGEQIRLERFEKSAPSAVTENIFN</sequence>
<evidence type="ECO:0000313" key="3">
    <source>
        <dbReference type="EMBL" id="CAF1581479.1"/>
    </source>
</evidence>
<evidence type="ECO:0000259" key="1">
    <source>
        <dbReference type="PROSITE" id="PS50188"/>
    </source>
</evidence>
<organism evidence="2 5">
    <name type="scientific">Adineta steineri</name>
    <dbReference type="NCBI Taxonomy" id="433720"/>
    <lineage>
        <taxon>Eukaryota</taxon>
        <taxon>Metazoa</taxon>
        <taxon>Spiralia</taxon>
        <taxon>Gnathifera</taxon>
        <taxon>Rotifera</taxon>
        <taxon>Eurotatoria</taxon>
        <taxon>Bdelloidea</taxon>
        <taxon>Adinetida</taxon>
        <taxon>Adinetidae</taxon>
        <taxon>Adineta</taxon>
    </lineage>
</organism>
<feature type="domain" description="B30.2/SPRY" evidence="1">
    <location>
        <begin position="1"/>
        <end position="167"/>
    </location>
</feature>
<dbReference type="InterPro" id="IPR038670">
    <property type="entry name" value="HslJ-like_sf"/>
</dbReference>
<dbReference type="CDD" id="cd11709">
    <property type="entry name" value="SPRY"/>
    <property type="match status" value="1"/>
</dbReference>
<evidence type="ECO:0000313" key="4">
    <source>
        <dbReference type="Proteomes" id="UP000663832"/>
    </source>
</evidence>
<dbReference type="OrthoDB" id="9972551at2759"/>
<dbReference type="Gene3D" id="2.60.120.920">
    <property type="match status" value="1"/>
</dbReference>
<protein>
    <recommendedName>
        <fullName evidence="1">B30.2/SPRY domain-containing protein</fullName>
    </recommendedName>
</protein>
<dbReference type="InterPro" id="IPR005184">
    <property type="entry name" value="DUF306_Meta_HslJ"/>
</dbReference>
<accession>A0A815ELS3</accession>
<dbReference type="Proteomes" id="UP000663832">
    <property type="component" value="Unassembled WGS sequence"/>
</dbReference>
<dbReference type="SUPFAM" id="SSF49899">
    <property type="entry name" value="Concanavalin A-like lectins/glucanases"/>
    <property type="match status" value="1"/>
</dbReference>
<proteinExistence type="predicted"/>
<dbReference type="PROSITE" id="PS50188">
    <property type="entry name" value="B302_SPRY"/>
    <property type="match status" value="1"/>
</dbReference>
<dbReference type="InterPro" id="IPR001870">
    <property type="entry name" value="B30.2/SPRY"/>
</dbReference>
<dbReference type="AlphaFoldDB" id="A0A815ELS3"/>
<dbReference type="EMBL" id="CAJNOI010000593">
    <property type="protein sequence ID" value="CAF1313734.1"/>
    <property type="molecule type" value="Genomic_DNA"/>
</dbReference>
<dbReference type="Gene3D" id="2.40.128.270">
    <property type="match status" value="1"/>
</dbReference>
<dbReference type="InterPro" id="IPR013320">
    <property type="entry name" value="ConA-like_dom_sf"/>
</dbReference>
<keyword evidence="4" id="KW-1185">Reference proteome</keyword>
<reference evidence="2" key="1">
    <citation type="submission" date="2021-02" db="EMBL/GenBank/DDBJ databases">
        <authorList>
            <person name="Nowell W R."/>
        </authorList>
    </citation>
    <scope>NUCLEOTIDE SEQUENCE</scope>
</reference>